<dbReference type="STRING" id="1802115.A2756_03850"/>
<dbReference type="PANTHER" id="PTHR42763:SF2">
    <property type="entry name" value="ADP-GLUCOSE PHOSPHORYLASE"/>
    <property type="match status" value="1"/>
</dbReference>
<proteinExistence type="inferred from homology"/>
<dbReference type="AlphaFoldDB" id="A0A1G2G4H9"/>
<keyword evidence="7" id="KW-0119">Carbohydrate metabolism</keyword>
<comment type="caution">
    <text evidence="13">The sequence shown here is derived from an EMBL/GenBank/DDBJ whole genome shotgun (WGS) entry which is preliminary data.</text>
</comment>
<dbReference type="EMBL" id="MHNL01000011">
    <property type="protein sequence ID" value="OGZ44972.1"/>
    <property type="molecule type" value="Genomic_DNA"/>
</dbReference>
<dbReference type="InterPro" id="IPR001937">
    <property type="entry name" value="GalP_UDPtransf1"/>
</dbReference>
<evidence type="ECO:0000256" key="4">
    <source>
        <dbReference type="ARBA" id="ARBA00022695"/>
    </source>
</evidence>
<evidence type="ECO:0000256" key="8">
    <source>
        <dbReference type="NCBIfam" id="TIGR00209"/>
    </source>
</evidence>
<reference evidence="13 14" key="1">
    <citation type="journal article" date="2016" name="Nat. Commun.">
        <title>Thousands of microbial genomes shed light on interconnected biogeochemical processes in an aquifer system.</title>
        <authorList>
            <person name="Anantharaman K."/>
            <person name="Brown C.T."/>
            <person name="Hug L.A."/>
            <person name="Sharon I."/>
            <person name="Castelle C.J."/>
            <person name="Probst A.J."/>
            <person name="Thomas B.C."/>
            <person name="Singh A."/>
            <person name="Wilkins M.J."/>
            <person name="Karaoz U."/>
            <person name="Brodie E.L."/>
            <person name="Williams K.H."/>
            <person name="Hubbard S.S."/>
            <person name="Banfield J.F."/>
        </authorList>
    </citation>
    <scope>NUCLEOTIDE SEQUENCE [LARGE SCALE GENOMIC DNA]</scope>
</reference>
<dbReference type="InterPro" id="IPR005850">
    <property type="entry name" value="GalP_Utransf_C"/>
</dbReference>
<evidence type="ECO:0000259" key="12">
    <source>
        <dbReference type="Pfam" id="PF02744"/>
    </source>
</evidence>
<dbReference type="EC" id="2.7.7.12" evidence="8"/>
<evidence type="ECO:0000256" key="9">
    <source>
        <dbReference type="PIRSR" id="PIRSR000808-1"/>
    </source>
</evidence>
<keyword evidence="4 13" id="KW-0548">Nucleotidyltransferase</keyword>
<feature type="active site" description="Tele-UMP-histidine intermediate" evidence="9">
    <location>
        <position position="186"/>
    </location>
</feature>
<evidence type="ECO:0000256" key="6">
    <source>
        <dbReference type="ARBA" id="ARBA00022833"/>
    </source>
</evidence>
<dbReference type="Gene3D" id="3.30.428.10">
    <property type="entry name" value="HIT-like"/>
    <property type="match status" value="2"/>
</dbReference>
<comment type="similarity">
    <text evidence="2">Belongs to the galactose-1-phosphate uridylyltransferase type 1 family.</text>
</comment>
<dbReference type="PIRSF" id="PIRSF000808">
    <property type="entry name" value="GalT"/>
    <property type="match status" value="1"/>
</dbReference>
<dbReference type="Pfam" id="PF01087">
    <property type="entry name" value="GalP_UDP_transf"/>
    <property type="match status" value="1"/>
</dbReference>
<dbReference type="InterPro" id="IPR005849">
    <property type="entry name" value="GalP_Utransf_N"/>
</dbReference>
<dbReference type="InterPro" id="IPR036265">
    <property type="entry name" value="HIT-like_sf"/>
</dbReference>
<feature type="region of interest" description="Disordered" evidence="10">
    <location>
        <begin position="41"/>
        <end position="69"/>
    </location>
</feature>
<evidence type="ECO:0000259" key="11">
    <source>
        <dbReference type="Pfam" id="PF01087"/>
    </source>
</evidence>
<comment type="cofactor">
    <cofactor evidence="1">
        <name>Zn(2+)</name>
        <dbReference type="ChEBI" id="CHEBI:29105"/>
    </cofactor>
</comment>
<dbReference type="GO" id="GO:0008108">
    <property type="term" value="F:UDP-glucose:hexose-1-phosphate uridylyltransferase activity"/>
    <property type="evidence" value="ECO:0007669"/>
    <property type="project" value="UniProtKB-UniRule"/>
</dbReference>
<evidence type="ECO:0000256" key="7">
    <source>
        <dbReference type="ARBA" id="ARBA00023277"/>
    </source>
</evidence>
<dbReference type="SUPFAM" id="SSF54197">
    <property type="entry name" value="HIT-like"/>
    <property type="match status" value="2"/>
</dbReference>
<sequence>MKRITPLRNVKILRPTSELRQDIVSGEWVLVATGRARRPEDFARVKKTPAQPKKSCPFEDPQKSGNPSPLLWYPHPKALARDDFANWFVQVIPNKYPAVIPHAQNVCSSQHHRGIYSSMDGVGYHEVIITRKHEESLGLMSVAEAELVIRAYKERYMSVKSDPCLAYVLVFHNHGHEAGASVPHPHSQIIALPIVPPDVVRSFEGSERFFKREEACVHCRVVAEELKLGERIVYENERFVALAPYASHSSFELRIYPKRHSPRFETLSDKDMRHLADALTRILKKLHKALNDPAYNFFIHTAPLIGEAGQNYHWHLEILPKTSTPAGLELGTGVDVVVISPEDVPRMLK</sequence>
<keyword evidence="5" id="KW-0479">Metal-binding</keyword>
<organism evidence="13 14">
    <name type="scientific">Candidatus Ryanbacteria bacterium RIFCSPHIGHO2_01_FULL_48_27</name>
    <dbReference type="NCBI Taxonomy" id="1802115"/>
    <lineage>
        <taxon>Bacteria</taxon>
        <taxon>Candidatus Ryaniibacteriota</taxon>
    </lineage>
</organism>
<keyword evidence="3 13" id="KW-0808">Transferase</keyword>
<evidence type="ECO:0000313" key="13">
    <source>
        <dbReference type="EMBL" id="OGZ44972.1"/>
    </source>
</evidence>
<dbReference type="NCBIfam" id="TIGR00209">
    <property type="entry name" value="galT_1"/>
    <property type="match status" value="1"/>
</dbReference>
<keyword evidence="6" id="KW-0862">Zinc</keyword>
<dbReference type="PANTHER" id="PTHR42763">
    <property type="entry name" value="ADP-GLUCOSE PHOSPHORYLASE"/>
    <property type="match status" value="1"/>
</dbReference>
<feature type="domain" description="Galactose-1-phosphate uridyl transferase N-terminal" evidence="11">
    <location>
        <begin position="17"/>
        <end position="196"/>
    </location>
</feature>
<evidence type="ECO:0000256" key="10">
    <source>
        <dbReference type="SAM" id="MobiDB-lite"/>
    </source>
</evidence>
<protein>
    <recommendedName>
        <fullName evidence="8">Galactose-1-phosphate uridylyltransferase</fullName>
        <ecNumber evidence="8">2.7.7.12</ecNumber>
    </recommendedName>
</protein>
<accession>A0A1G2G4H9</accession>
<evidence type="ECO:0000256" key="1">
    <source>
        <dbReference type="ARBA" id="ARBA00001947"/>
    </source>
</evidence>
<evidence type="ECO:0000256" key="3">
    <source>
        <dbReference type="ARBA" id="ARBA00022679"/>
    </source>
</evidence>
<dbReference type="Proteomes" id="UP000177785">
    <property type="component" value="Unassembled WGS sequence"/>
</dbReference>
<gene>
    <name evidence="13" type="ORF">A2756_03850</name>
</gene>
<evidence type="ECO:0000313" key="14">
    <source>
        <dbReference type="Proteomes" id="UP000177785"/>
    </source>
</evidence>
<feature type="domain" description="Galactose-1-phosphate uridyl transferase C-terminal" evidence="12">
    <location>
        <begin position="209"/>
        <end position="317"/>
    </location>
</feature>
<name>A0A1G2G4H9_9BACT</name>
<evidence type="ECO:0000256" key="2">
    <source>
        <dbReference type="ARBA" id="ARBA00010951"/>
    </source>
</evidence>
<dbReference type="InterPro" id="IPR053177">
    <property type="entry name" value="ADP-glucose_phosphorylase"/>
</dbReference>
<dbReference type="Pfam" id="PF02744">
    <property type="entry name" value="GalP_UDP_tr_C"/>
    <property type="match status" value="1"/>
</dbReference>
<dbReference type="GO" id="GO:0006012">
    <property type="term" value="P:galactose metabolic process"/>
    <property type="evidence" value="ECO:0007669"/>
    <property type="project" value="UniProtKB-UniRule"/>
</dbReference>
<dbReference type="GO" id="GO:0008270">
    <property type="term" value="F:zinc ion binding"/>
    <property type="evidence" value="ECO:0007669"/>
    <property type="project" value="InterPro"/>
</dbReference>
<evidence type="ECO:0000256" key="5">
    <source>
        <dbReference type="ARBA" id="ARBA00022723"/>
    </source>
</evidence>